<name>A0AC61NK06_9BACT</name>
<dbReference type="Proteomes" id="UP000826212">
    <property type="component" value="Chromosome"/>
</dbReference>
<reference evidence="1" key="1">
    <citation type="submission" date="2021-08" db="EMBL/GenBank/DDBJ databases">
        <title>Novel anaerobic bacterium isolated from sea squirt in East Sea, Republic of Korea.</title>
        <authorList>
            <person name="Nguyen T.H."/>
            <person name="Li Z."/>
            <person name="Lee Y.-J."/>
            <person name="Ko J."/>
            <person name="Kim S.-G."/>
        </authorList>
    </citation>
    <scope>NUCLEOTIDE SEQUENCE</scope>
    <source>
        <strain evidence="1">KCTC 25031</strain>
    </source>
</reference>
<evidence type="ECO:0000313" key="2">
    <source>
        <dbReference type="Proteomes" id="UP000826212"/>
    </source>
</evidence>
<keyword evidence="2" id="KW-1185">Reference proteome</keyword>
<protein>
    <submittedName>
        <fullName evidence="1">Permease</fullName>
    </submittedName>
</protein>
<dbReference type="EMBL" id="CP081303">
    <property type="protein sequence ID" value="QZE15908.1"/>
    <property type="molecule type" value="Genomic_DNA"/>
</dbReference>
<organism evidence="1 2">
    <name type="scientific">Halosquirtibacter laminarini</name>
    <dbReference type="NCBI Taxonomy" id="3374600"/>
    <lineage>
        <taxon>Bacteria</taxon>
        <taxon>Pseudomonadati</taxon>
        <taxon>Bacteroidota</taxon>
        <taxon>Bacteroidia</taxon>
        <taxon>Marinilabiliales</taxon>
        <taxon>Prolixibacteraceae</taxon>
        <taxon>Halosquirtibacter</taxon>
    </lineage>
</organism>
<accession>A0AC61NK06</accession>
<sequence length="414" mass="45110">MMSYITKFISEFLRLFNEMSLYLMIGFFFAGLLHNFLKKESVVKYLGKNSKKSVINAALLGVPLPLCSCGVIPTGLSLYKQGASKGATNSFLISTPQTGIDSFLATFSLMGFPFAIFRAIAAFVTGIFGGAVTEIVDKEKNEGHTQVEEEETPKSLKEKVVGTFRFGFIEFLADISKWLIIGLILAALISTILPDNFFGELSFSPLANMLIVLLASIPLYVCATGSVPIAAVLIMKGLTPGAAFVFLMAGPATNIATMVVLSKTIGKKATVVYLLSITLGAILFGLTIDYLLPAQWFTFAMTHVGHHHETGSIVKILFSVVFAALLLRVYLMKAIHYFKQRAKANQSYNNSCEYTISGMGCNKCKTKVETNLQEIEGVGLVEVDLKTGKTVVKGTNLSTEKIEQKIADLGYKFK</sequence>
<evidence type="ECO:0000313" key="1">
    <source>
        <dbReference type="EMBL" id="QZE15908.1"/>
    </source>
</evidence>
<proteinExistence type="predicted"/>
<gene>
    <name evidence="1" type="ORF">K4L44_08770</name>
</gene>